<evidence type="ECO:0000256" key="5">
    <source>
        <dbReference type="ARBA" id="ARBA00022741"/>
    </source>
</evidence>
<evidence type="ECO:0000313" key="12">
    <source>
        <dbReference type="EMBL" id="OGF99682.1"/>
    </source>
</evidence>
<dbReference type="SUPFAM" id="SSF47323">
    <property type="entry name" value="Anticodon-binding domain of a subclass of class I aminoacyl-tRNA synthetases"/>
    <property type="match status" value="1"/>
</dbReference>
<dbReference type="AlphaFoldDB" id="A0A1F5YHZ6"/>
<keyword evidence="7 10" id="KW-0648">Protein biosynthesis</keyword>
<protein>
    <recommendedName>
        <fullName evidence="3">Methionine--tRNA ligase</fullName>
        <ecNumber evidence="2">6.1.1.10</ecNumber>
    </recommendedName>
    <alternativeName>
        <fullName evidence="9">Methionyl-tRNA synthetase</fullName>
    </alternativeName>
</protein>
<evidence type="ECO:0000256" key="4">
    <source>
        <dbReference type="ARBA" id="ARBA00022598"/>
    </source>
</evidence>
<dbReference type="InterPro" id="IPR033911">
    <property type="entry name" value="MetRS_core"/>
</dbReference>
<organism evidence="12 13">
    <name type="scientific">Candidatus Gottesmanbacteria bacterium RBG_16_38_7b</name>
    <dbReference type="NCBI Taxonomy" id="1798372"/>
    <lineage>
        <taxon>Bacteria</taxon>
        <taxon>Candidatus Gottesmaniibacteriota</taxon>
    </lineage>
</organism>
<dbReference type="Gene3D" id="1.10.730.10">
    <property type="entry name" value="Isoleucyl-tRNA Synthetase, Domain 1"/>
    <property type="match status" value="1"/>
</dbReference>
<dbReference type="Gene3D" id="2.170.220.10">
    <property type="match status" value="1"/>
</dbReference>
<comment type="function">
    <text evidence="1">Is required not only for elongation of protein synthesis but also for the initiation of all mRNA translation through initiator tRNA(fMet) aminoacylation.</text>
</comment>
<evidence type="ECO:0000256" key="6">
    <source>
        <dbReference type="ARBA" id="ARBA00022840"/>
    </source>
</evidence>
<dbReference type="GO" id="GO:0006431">
    <property type="term" value="P:methionyl-tRNA aminoacylation"/>
    <property type="evidence" value="ECO:0007669"/>
    <property type="project" value="InterPro"/>
</dbReference>
<dbReference type="PANTHER" id="PTHR43326">
    <property type="entry name" value="METHIONYL-TRNA SYNTHETASE"/>
    <property type="match status" value="1"/>
</dbReference>
<evidence type="ECO:0000259" key="11">
    <source>
        <dbReference type="Pfam" id="PF09334"/>
    </source>
</evidence>
<evidence type="ECO:0000256" key="2">
    <source>
        <dbReference type="ARBA" id="ARBA00012838"/>
    </source>
</evidence>
<evidence type="ECO:0000256" key="7">
    <source>
        <dbReference type="ARBA" id="ARBA00022917"/>
    </source>
</evidence>
<dbReference type="InterPro" id="IPR014729">
    <property type="entry name" value="Rossmann-like_a/b/a_fold"/>
</dbReference>
<dbReference type="Proteomes" id="UP000177396">
    <property type="component" value="Unassembled WGS sequence"/>
</dbReference>
<dbReference type="GO" id="GO:0005524">
    <property type="term" value="F:ATP binding"/>
    <property type="evidence" value="ECO:0007669"/>
    <property type="project" value="UniProtKB-KW"/>
</dbReference>
<dbReference type="NCBIfam" id="TIGR00398">
    <property type="entry name" value="metG"/>
    <property type="match status" value="1"/>
</dbReference>
<dbReference type="EC" id="6.1.1.10" evidence="2"/>
<feature type="domain" description="Methionyl/Leucyl tRNA synthetase" evidence="11">
    <location>
        <begin position="151"/>
        <end position="357"/>
    </location>
</feature>
<keyword evidence="6 10" id="KW-0067">ATP-binding</keyword>
<dbReference type="InterPro" id="IPR023457">
    <property type="entry name" value="Met-tRNA_synth_2"/>
</dbReference>
<comment type="caution">
    <text evidence="12">The sequence shown here is derived from an EMBL/GenBank/DDBJ whole genome shotgun (WGS) entry which is preliminary data.</text>
</comment>
<dbReference type="InterPro" id="IPR009080">
    <property type="entry name" value="tRNAsynth_Ia_anticodon-bd"/>
</dbReference>
<dbReference type="InterPro" id="IPR014758">
    <property type="entry name" value="Met-tRNA_synth"/>
</dbReference>
<dbReference type="GO" id="GO:0004825">
    <property type="term" value="F:methionine-tRNA ligase activity"/>
    <property type="evidence" value="ECO:0007669"/>
    <property type="project" value="UniProtKB-EC"/>
</dbReference>
<accession>A0A1F5YHZ6</accession>
<keyword evidence="5 10" id="KW-0547">Nucleotide-binding</keyword>
<evidence type="ECO:0000256" key="3">
    <source>
        <dbReference type="ARBA" id="ARBA00018753"/>
    </source>
</evidence>
<proteinExistence type="inferred from homology"/>
<evidence type="ECO:0000256" key="10">
    <source>
        <dbReference type="RuleBase" id="RU363039"/>
    </source>
</evidence>
<evidence type="ECO:0000256" key="1">
    <source>
        <dbReference type="ARBA" id="ARBA00003314"/>
    </source>
</evidence>
<name>A0A1F5YHZ6_9BACT</name>
<feature type="domain" description="Methionyl/Leucyl tRNA synthetase" evidence="11">
    <location>
        <begin position="5"/>
        <end position="147"/>
    </location>
</feature>
<dbReference type="FunFam" id="2.170.220.10:FF:000003">
    <property type="entry name" value="Methionine--tRNA ligase"/>
    <property type="match status" value="1"/>
</dbReference>
<keyword evidence="8 10" id="KW-0030">Aminoacyl-tRNA synthetase</keyword>
<dbReference type="Gene3D" id="3.40.50.620">
    <property type="entry name" value="HUPs"/>
    <property type="match status" value="1"/>
</dbReference>
<comment type="similarity">
    <text evidence="10">Belongs to the class-I aminoacyl-tRNA synthetase family.</text>
</comment>
<dbReference type="CDD" id="cd00814">
    <property type="entry name" value="MetRS_core"/>
    <property type="match status" value="1"/>
</dbReference>
<dbReference type="PANTHER" id="PTHR43326:SF1">
    <property type="entry name" value="METHIONINE--TRNA LIGASE, MITOCHONDRIAL"/>
    <property type="match status" value="1"/>
</dbReference>
<sequence length="476" mass="55435">MKKFYLTTPIYYVNNVPHVGHAYTTLAADVIARYYRFKLGKENVFFITGTDEHGANVAQAAAKHDKSPKEYADIVAPRFMEAWKLLNIRYDFFHRTTDPRHEKIVQEVLSKIYKKGYIYEGIYEGWYCIGCEKFLNITDLVDGKCPLHPTREPVFQKEKNYFLKLKELSKIILKKIKEKEYVILPLKRHNEIVNRLKQGVDDISISRAGVSWGIPVPWDPNQTIYVWIDALLFYYTSIKFLSNHNRFWPPDLQLMAKDILWFHSVIWQAILIALNEKLPKTIFAHGFFTIDGQKMSKSLGNIISPEQLVNKYGVDGARYLLLTAYEFGNDGDLSLSKFTSSYNADLANGLGNLVSRVAKLCETSGFVHEISRRSRKFNKTLATSLEKFNFDKALGYIWKSDINWGLKWLDQEINENKPWQITDKKLLYLKLNLYVENILDIAYNLQPFLPQTAEKIFKQFEEHNIKSQPPLFPRIS</sequence>
<keyword evidence="4 10" id="KW-0436">Ligase</keyword>
<evidence type="ECO:0000256" key="8">
    <source>
        <dbReference type="ARBA" id="ARBA00023146"/>
    </source>
</evidence>
<dbReference type="PRINTS" id="PR01041">
    <property type="entry name" value="TRNASYNTHMET"/>
</dbReference>
<dbReference type="Pfam" id="PF09334">
    <property type="entry name" value="tRNA-synt_1g"/>
    <property type="match status" value="2"/>
</dbReference>
<dbReference type="SUPFAM" id="SSF52374">
    <property type="entry name" value="Nucleotidylyl transferase"/>
    <property type="match status" value="1"/>
</dbReference>
<evidence type="ECO:0000313" key="13">
    <source>
        <dbReference type="Proteomes" id="UP000177396"/>
    </source>
</evidence>
<reference evidence="12 13" key="1">
    <citation type="journal article" date="2016" name="Nat. Commun.">
        <title>Thousands of microbial genomes shed light on interconnected biogeochemical processes in an aquifer system.</title>
        <authorList>
            <person name="Anantharaman K."/>
            <person name="Brown C.T."/>
            <person name="Hug L.A."/>
            <person name="Sharon I."/>
            <person name="Castelle C.J."/>
            <person name="Probst A.J."/>
            <person name="Thomas B.C."/>
            <person name="Singh A."/>
            <person name="Wilkins M.J."/>
            <person name="Karaoz U."/>
            <person name="Brodie E.L."/>
            <person name="Williams K.H."/>
            <person name="Hubbard S.S."/>
            <person name="Banfield J.F."/>
        </authorList>
    </citation>
    <scope>NUCLEOTIDE SEQUENCE [LARGE SCALE GENOMIC DNA]</scope>
</reference>
<evidence type="ECO:0000256" key="9">
    <source>
        <dbReference type="ARBA" id="ARBA00030904"/>
    </source>
</evidence>
<dbReference type="EMBL" id="MFJB01000054">
    <property type="protein sequence ID" value="OGF99682.1"/>
    <property type="molecule type" value="Genomic_DNA"/>
</dbReference>
<gene>
    <name evidence="12" type="ORF">A2153_00490</name>
</gene>
<dbReference type="InterPro" id="IPR015413">
    <property type="entry name" value="Methionyl/Leucyl_tRNA_Synth"/>
</dbReference>